<evidence type="ECO:0000256" key="1">
    <source>
        <dbReference type="SAM" id="MobiDB-lite"/>
    </source>
</evidence>
<evidence type="ECO:0000313" key="3">
    <source>
        <dbReference type="Proteomes" id="UP001241747"/>
    </source>
</evidence>
<comment type="caution">
    <text evidence="2">The sequence shown here is derived from an EMBL/GenBank/DDBJ whole genome shotgun (WGS) entry which is preliminary data.</text>
</comment>
<dbReference type="InterPro" id="IPR037120">
    <property type="entry name" value="Haem_peroxidase_sf_animal"/>
</dbReference>
<accession>A0ABU0LFL0</accession>
<sequence>MDMGRGRDPFRTAERDAIGARVRAMALKAGARPSAAGFCRMFPELAAAEHRLPEGGRTIVELLGLGSAMAEPAAALPEPRVRSAGDGCVPAGYTYLLAFVLNDLVMERMGVLDGRAADFVPRDDVSGLFNRRTGRLELDSLYDAPRDPADLARLLVGPVASSGGGLPRPPRKADRNDLPRLSRSLDAGRDRVARCGDPRNDDLLILSQLHVAFLKAHNALVGAGRSFEGARRALRQRYQWMVLFDLLAQLCDPVVLDDVAARGPRVFTGAGESGRAMPVEFCAAAFALAPTMMRASYDYNPSFRQIARGALVTRFALGTAGRGPDSLPEQWIIGWEGFLPLEGRAPQRARAFNTELAGAPRTAAAIATYHLLDGYRLGLPTGQAVARTLGIAPLAGDALLAGLPERQRAAVRPFSAATPLWFYLLAEAGAPDGPAGRHLGVVGSRIVAETLWRLVGASDSSILAPDADLDFERFTLSDLVLLAGEQDLFTD</sequence>
<organism evidence="2 3">
    <name type="scientific">Xanthobacter agilis</name>
    <dbReference type="NCBI Taxonomy" id="47492"/>
    <lineage>
        <taxon>Bacteria</taxon>
        <taxon>Pseudomonadati</taxon>
        <taxon>Pseudomonadota</taxon>
        <taxon>Alphaproteobacteria</taxon>
        <taxon>Hyphomicrobiales</taxon>
        <taxon>Xanthobacteraceae</taxon>
        <taxon>Xanthobacter</taxon>
    </lineage>
</organism>
<feature type="region of interest" description="Disordered" evidence="1">
    <location>
        <begin position="161"/>
        <end position="180"/>
    </location>
</feature>
<protein>
    <recommendedName>
        <fullName evidence="4">Heme peroxidase</fullName>
    </recommendedName>
</protein>
<dbReference type="Proteomes" id="UP001241747">
    <property type="component" value="Unassembled WGS sequence"/>
</dbReference>
<dbReference type="InterPro" id="IPR010255">
    <property type="entry name" value="Haem_peroxidase_sf"/>
</dbReference>
<reference evidence="2 3" key="1">
    <citation type="submission" date="2023-07" db="EMBL/GenBank/DDBJ databases">
        <title>Genomic Encyclopedia of Type Strains, Phase IV (KMG-IV): sequencing the most valuable type-strain genomes for metagenomic binning, comparative biology and taxonomic classification.</title>
        <authorList>
            <person name="Goeker M."/>
        </authorList>
    </citation>
    <scope>NUCLEOTIDE SEQUENCE [LARGE SCALE GENOMIC DNA]</scope>
    <source>
        <strain evidence="2 3">DSM 3770</strain>
    </source>
</reference>
<dbReference type="RefSeq" id="WP_237347296.1">
    <property type="nucleotide sequence ID" value="NZ_JABWGX010000032.1"/>
</dbReference>
<evidence type="ECO:0008006" key="4">
    <source>
        <dbReference type="Google" id="ProtNLM"/>
    </source>
</evidence>
<dbReference type="Gene3D" id="1.10.640.10">
    <property type="entry name" value="Haem peroxidase domain superfamily, animal type"/>
    <property type="match status" value="1"/>
</dbReference>
<keyword evidence="3" id="KW-1185">Reference proteome</keyword>
<gene>
    <name evidence="2" type="ORF">QOZ94_002723</name>
</gene>
<dbReference type="SUPFAM" id="SSF48113">
    <property type="entry name" value="Heme-dependent peroxidases"/>
    <property type="match status" value="1"/>
</dbReference>
<name>A0ABU0LFL0_XANAG</name>
<proteinExistence type="predicted"/>
<dbReference type="EMBL" id="JAUSVY010000005">
    <property type="protein sequence ID" value="MDQ0505923.1"/>
    <property type="molecule type" value="Genomic_DNA"/>
</dbReference>
<feature type="compositionally biased region" description="Basic and acidic residues" evidence="1">
    <location>
        <begin position="171"/>
        <end position="180"/>
    </location>
</feature>
<evidence type="ECO:0000313" key="2">
    <source>
        <dbReference type="EMBL" id="MDQ0505923.1"/>
    </source>
</evidence>